<dbReference type="SUPFAM" id="SSF51182">
    <property type="entry name" value="RmlC-like cupins"/>
    <property type="match status" value="1"/>
</dbReference>
<dbReference type="Proteomes" id="UP001499882">
    <property type="component" value="Unassembled WGS sequence"/>
</dbReference>
<dbReference type="Pfam" id="PF06172">
    <property type="entry name" value="Cupin_5"/>
    <property type="match status" value="1"/>
</dbReference>
<protein>
    <submittedName>
        <fullName evidence="2">Cupin domain-containing protein</fullName>
    </submittedName>
</protein>
<dbReference type="RefSeq" id="WP_345526546.1">
    <property type="nucleotide sequence ID" value="NZ_BAABKN010000012.1"/>
</dbReference>
<dbReference type="InterPro" id="IPR009327">
    <property type="entry name" value="Cupin_DUF985"/>
</dbReference>
<evidence type="ECO:0000259" key="1">
    <source>
        <dbReference type="Pfam" id="PF06172"/>
    </source>
</evidence>
<dbReference type="EMBL" id="BAABKN010000012">
    <property type="protein sequence ID" value="GAA4735576.1"/>
    <property type="molecule type" value="Genomic_DNA"/>
</dbReference>
<evidence type="ECO:0000313" key="3">
    <source>
        <dbReference type="Proteomes" id="UP001499882"/>
    </source>
</evidence>
<dbReference type="InterPro" id="IPR011051">
    <property type="entry name" value="RmlC_Cupin_sf"/>
</dbReference>
<dbReference type="Gene3D" id="2.60.120.10">
    <property type="entry name" value="Jelly Rolls"/>
    <property type="match status" value="1"/>
</dbReference>
<dbReference type="PANTHER" id="PTHR33387">
    <property type="entry name" value="RMLC-LIKE JELLY ROLL FOLD PROTEIN"/>
    <property type="match status" value="1"/>
</dbReference>
<keyword evidence="3" id="KW-1185">Reference proteome</keyword>
<proteinExistence type="predicted"/>
<evidence type="ECO:0000313" key="2">
    <source>
        <dbReference type="EMBL" id="GAA4735576.1"/>
    </source>
</evidence>
<dbReference type="PANTHER" id="PTHR33387:SF3">
    <property type="entry name" value="DUF985 DOMAIN-CONTAINING PROTEIN"/>
    <property type="match status" value="1"/>
</dbReference>
<accession>A0ABP8YRC6</accession>
<comment type="caution">
    <text evidence="2">The sequence shown here is derived from an EMBL/GenBank/DDBJ whole genome shotgun (WGS) entry which is preliminary data.</text>
</comment>
<organism evidence="2 3">
    <name type="scientific">Nocardioides endophyticus</name>
    <dbReference type="NCBI Taxonomy" id="1353775"/>
    <lineage>
        <taxon>Bacteria</taxon>
        <taxon>Bacillati</taxon>
        <taxon>Actinomycetota</taxon>
        <taxon>Actinomycetes</taxon>
        <taxon>Propionibacteriales</taxon>
        <taxon>Nocardioidaceae</taxon>
        <taxon>Nocardioides</taxon>
    </lineage>
</organism>
<reference evidence="3" key="1">
    <citation type="journal article" date="2019" name="Int. J. Syst. Evol. Microbiol.">
        <title>The Global Catalogue of Microorganisms (GCM) 10K type strain sequencing project: providing services to taxonomists for standard genome sequencing and annotation.</title>
        <authorList>
            <consortium name="The Broad Institute Genomics Platform"/>
            <consortium name="The Broad Institute Genome Sequencing Center for Infectious Disease"/>
            <person name="Wu L."/>
            <person name="Ma J."/>
        </authorList>
    </citation>
    <scope>NUCLEOTIDE SEQUENCE [LARGE SCALE GENOMIC DNA]</scope>
    <source>
        <strain evidence="3">JCM 18532</strain>
    </source>
</reference>
<feature type="domain" description="DUF985" evidence="1">
    <location>
        <begin position="7"/>
        <end position="134"/>
    </location>
</feature>
<dbReference type="InterPro" id="IPR039935">
    <property type="entry name" value="YML079W-like"/>
</dbReference>
<name>A0ABP8YRC6_9ACTN</name>
<sequence>MSRRPAIAEALDLEPHPEGGWYRQTWRSPVDVTLPDGRVRPTATLIYFLLPAGESSAWHKVTSDELWMAHTGAVTLELGGKGATPSPESSAVVDAEHPQALVPGGVWQRTVPRDADALVSCLVSPGFDFADFELER</sequence>
<gene>
    <name evidence="2" type="ORF">GCM10023350_19270</name>
</gene>
<dbReference type="CDD" id="cd06121">
    <property type="entry name" value="cupin_YML079wp"/>
    <property type="match status" value="1"/>
</dbReference>
<dbReference type="InterPro" id="IPR014710">
    <property type="entry name" value="RmlC-like_jellyroll"/>
</dbReference>